<accession>D7BUG2</accession>
<organism evidence="2 3">
    <name type="scientific">Streptomyces bingchenggensis (strain BCW-1)</name>
    <dbReference type="NCBI Taxonomy" id="749414"/>
    <lineage>
        <taxon>Bacteria</taxon>
        <taxon>Bacillati</taxon>
        <taxon>Actinomycetota</taxon>
        <taxon>Actinomycetes</taxon>
        <taxon>Kitasatosporales</taxon>
        <taxon>Streptomycetaceae</taxon>
        <taxon>Streptomyces</taxon>
    </lineage>
</organism>
<evidence type="ECO:0000313" key="3">
    <source>
        <dbReference type="Proteomes" id="UP000000377"/>
    </source>
</evidence>
<dbReference type="HOGENOM" id="CLU_2588095_0_0_11"/>
<gene>
    <name evidence="2" type="ordered locus">SBI_08593</name>
</gene>
<dbReference type="KEGG" id="sbh:SBI_08593"/>
<sequence>MTRATTAKDRQAVTRTGYDESHTSTCLSHVSLTGESERDIPVTAPSLQDGIDQAGSPVKLLWKPEPTPWTPEVIEPEYAG</sequence>
<name>D7BUG2_STRBB</name>
<dbReference type="EMBL" id="CP002047">
    <property type="protein sequence ID" value="ADI11711.1"/>
    <property type="molecule type" value="Genomic_DNA"/>
</dbReference>
<feature type="region of interest" description="Disordered" evidence="1">
    <location>
        <begin position="1"/>
        <end position="22"/>
    </location>
</feature>
<dbReference type="AlphaFoldDB" id="D7BUG2"/>
<reference evidence="2 3" key="1">
    <citation type="journal article" date="2010" name="J. Bacteriol.">
        <title>Genome sequence of the milbemycin-producing bacterium Streptomyces bingchenggensis.</title>
        <authorList>
            <person name="Wang X.J."/>
            <person name="Yan Y.J."/>
            <person name="Zhang B."/>
            <person name="An J."/>
            <person name="Wang J.J."/>
            <person name="Tian J."/>
            <person name="Jiang L."/>
            <person name="Chen Y.H."/>
            <person name="Huang S.X."/>
            <person name="Yin M."/>
            <person name="Zhang J."/>
            <person name="Gao A.L."/>
            <person name="Liu C.X."/>
            <person name="Zhu Z.X."/>
            <person name="Xiang W.S."/>
        </authorList>
    </citation>
    <scope>NUCLEOTIDE SEQUENCE [LARGE SCALE GENOMIC DNA]</scope>
    <source>
        <strain evidence="2 3">BCW-1</strain>
    </source>
</reference>
<protein>
    <submittedName>
        <fullName evidence="2">Uncharacterized protein</fullName>
    </submittedName>
</protein>
<evidence type="ECO:0000313" key="2">
    <source>
        <dbReference type="EMBL" id="ADI11711.1"/>
    </source>
</evidence>
<dbReference type="STRING" id="749414.SBI_08593"/>
<evidence type="ECO:0000256" key="1">
    <source>
        <dbReference type="SAM" id="MobiDB-lite"/>
    </source>
</evidence>
<dbReference type="Proteomes" id="UP000000377">
    <property type="component" value="Chromosome"/>
</dbReference>
<keyword evidence="3" id="KW-1185">Reference proteome</keyword>
<dbReference type="PATRIC" id="fig|749414.3.peg.8840"/>
<proteinExistence type="predicted"/>